<dbReference type="OrthoDB" id="5376140at2759"/>
<dbReference type="InParanoid" id="A0A2I4BFV7"/>
<reference evidence="3" key="1">
    <citation type="submission" date="2025-08" db="UniProtKB">
        <authorList>
            <consortium name="RefSeq"/>
        </authorList>
    </citation>
    <scope>IDENTIFICATION</scope>
</reference>
<sequence>MQESCRESGDDIDSDYINDSLSDCQSEDIGDSEVYDSGSGPKRGTNETRTTKKKKDKSQNPKMTCRTKKKKILKTVVVSKPNKKEGPSYKKNYCLFCSKPMYKMSRHLSKVHSDKAEVALAFQHPVNSKERKRVWEKLIKEGNFAHNKDVLKTGKGELIAQRRPRKLSKSTDFVPCVHCLGLYRKKSMCVHMKRCFSNGKREDISNGRKRVISQCVLLTKSCGDLSEELKNILGEMVYDEVTETVMEDRLILQFGEHIANEVRSTNKNEYVRQQLRAVGRLVLEAQRSTPMQNLEDFFDPSNFHHVVSAVKVLAGYDSEKKTYTLPSMANKLGYNLKKICGIVQQNAIKSGDTKVQRSCKTFLSLHDKKWRRLISSHALTSMKNSKRKNEKNVPFAEDVKCLYYHMETAYHLAEKNLRENVCPESYAALASVVLAQTIAFNRGKSGEVSSITVKAFMLRKRSEVLDDLDVSVSNLERTLCGFFSRVDIRGSSGRIVPILLKPSFESAMELLIKVRDKCGVHSDNPFVFARTCGPTAYRGSDCIQKYANGCGAKNPKALTLMKLRKHFSTMLQLIHLDENEAQQIFGPNNQIQSMVQNNLCVNTEMQSEGPDSRPKTKHIWNETEVLAVEKHLMQFITNQKIPQKDDCVRCLEAEPLALKKRTWKGVKDYVRNRITTLQRQNGFCKDPSKPSVRRRQKEPQQSSVRPQPTNRQEVITEQPSVVPSLNFGPVHFGGTNFVPNAAPQDRHCSIFLHINNHF</sequence>
<keyword evidence="2" id="KW-1185">Reference proteome</keyword>
<proteinExistence type="predicted"/>
<dbReference type="PANTHER" id="PTHR33480">
    <property type="entry name" value="SET DOMAIN-CONTAINING PROTEIN-RELATED"/>
    <property type="match status" value="1"/>
</dbReference>
<evidence type="ECO:0000256" key="1">
    <source>
        <dbReference type="SAM" id="MobiDB-lite"/>
    </source>
</evidence>
<dbReference type="Proteomes" id="UP000192220">
    <property type="component" value="Unplaced"/>
</dbReference>
<dbReference type="KEGG" id="alim:106519473"/>
<protein>
    <submittedName>
        <fullName evidence="3">Uncharacterized protein LOC106519473</fullName>
    </submittedName>
</protein>
<feature type="region of interest" description="Disordered" evidence="1">
    <location>
        <begin position="681"/>
        <end position="714"/>
    </location>
</feature>
<name>A0A2I4BFV7_AUSLI</name>
<dbReference type="RefSeq" id="XP_013866629.1">
    <property type="nucleotide sequence ID" value="XM_014011175.1"/>
</dbReference>
<feature type="region of interest" description="Disordered" evidence="1">
    <location>
        <begin position="1"/>
        <end position="66"/>
    </location>
</feature>
<dbReference type="STRING" id="52670.A0A2I4BFV7"/>
<dbReference type="AlphaFoldDB" id="A0A2I4BFV7"/>
<dbReference type="PANTHER" id="PTHR33480:SF5">
    <property type="entry name" value="SI:DKEY-51D8.9"/>
    <property type="match status" value="1"/>
</dbReference>
<gene>
    <name evidence="3" type="primary">LOC106519473</name>
</gene>
<feature type="compositionally biased region" description="Polar residues" evidence="1">
    <location>
        <begin position="699"/>
        <end position="714"/>
    </location>
</feature>
<accession>A0A2I4BFV7</accession>
<evidence type="ECO:0000313" key="3">
    <source>
        <dbReference type="RefSeq" id="XP_013866629.1"/>
    </source>
</evidence>
<feature type="compositionally biased region" description="Acidic residues" evidence="1">
    <location>
        <begin position="25"/>
        <end position="34"/>
    </location>
</feature>
<dbReference type="GeneID" id="106519473"/>
<evidence type="ECO:0000313" key="2">
    <source>
        <dbReference type="Proteomes" id="UP000192220"/>
    </source>
</evidence>
<organism evidence="2 3">
    <name type="scientific">Austrofundulus limnaeus</name>
    <name type="common">Annual killifish</name>
    <dbReference type="NCBI Taxonomy" id="52670"/>
    <lineage>
        <taxon>Eukaryota</taxon>
        <taxon>Metazoa</taxon>
        <taxon>Chordata</taxon>
        <taxon>Craniata</taxon>
        <taxon>Vertebrata</taxon>
        <taxon>Euteleostomi</taxon>
        <taxon>Actinopterygii</taxon>
        <taxon>Neopterygii</taxon>
        <taxon>Teleostei</taxon>
        <taxon>Neoteleostei</taxon>
        <taxon>Acanthomorphata</taxon>
        <taxon>Ovalentaria</taxon>
        <taxon>Atherinomorphae</taxon>
        <taxon>Cyprinodontiformes</taxon>
        <taxon>Rivulidae</taxon>
        <taxon>Austrofundulus</taxon>
    </lineage>
</organism>